<reference evidence="6 7" key="1">
    <citation type="submission" date="2015-09" db="EMBL/GenBank/DDBJ databases">
        <authorList>
            <person name="Jackson K.R."/>
            <person name="Lunt B.L."/>
            <person name="Fisher J.N.B."/>
            <person name="Gardner A.V."/>
            <person name="Bailey M.E."/>
            <person name="Deus L.M."/>
            <person name="Earl A.S."/>
            <person name="Gibby P.D."/>
            <person name="Hartmann K.A."/>
            <person name="Liu J.E."/>
            <person name="Manci A.M."/>
            <person name="Nielsen D.A."/>
            <person name="Solomon M.B."/>
            <person name="Breakwell D.P."/>
            <person name="Burnett S.H."/>
            <person name="Grose J.H."/>
        </authorList>
    </citation>
    <scope>NUCLEOTIDE SEQUENCE [LARGE SCALE GENOMIC DNA]</scope>
    <source>
        <strain evidence="6 7">16</strain>
    </source>
</reference>
<dbReference type="PROSITE" id="PS50110">
    <property type="entry name" value="RESPONSE_REGULATORY"/>
    <property type="match status" value="1"/>
</dbReference>
<dbReference type="SMART" id="SM00448">
    <property type="entry name" value="REC"/>
    <property type="match status" value="1"/>
</dbReference>
<dbReference type="SUPFAM" id="SSF109604">
    <property type="entry name" value="HD-domain/PDEase-like"/>
    <property type="match status" value="1"/>
</dbReference>
<dbReference type="SUPFAM" id="SSF52172">
    <property type="entry name" value="CheY-like"/>
    <property type="match status" value="1"/>
</dbReference>
<evidence type="ECO:0008006" key="8">
    <source>
        <dbReference type="Google" id="ProtNLM"/>
    </source>
</evidence>
<feature type="domain" description="HD" evidence="4">
    <location>
        <begin position="206"/>
        <end position="330"/>
    </location>
</feature>
<dbReference type="RefSeq" id="WP_054359083.1">
    <property type="nucleotide sequence ID" value="NZ_LJYW01000001.1"/>
</dbReference>
<reference evidence="6 7" key="2">
    <citation type="submission" date="2015-10" db="EMBL/GenBank/DDBJ databases">
        <title>Draft Genome Sequence of Prosthecomicrobium hirschii ATCC 27832.</title>
        <authorList>
            <person name="Daniel J."/>
            <person name="Givan S.A."/>
            <person name="Brun Y.V."/>
            <person name="Brown P.J."/>
        </authorList>
    </citation>
    <scope>NUCLEOTIDE SEQUENCE [LARGE SCALE GENOMIC DNA]</scope>
    <source>
        <strain evidence="6 7">16</strain>
    </source>
</reference>
<evidence type="ECO:0000256" key="1">
    <source>
        <dbReference type="PROSITE-ProRule" id="PRU00169"/>
    </source>
</evidence>
<accession>A0A0P6VNU7</accession>
<dbReference type="Gene3D" id="3.40.50.2300">
    <property type="match status" value="1"/>
</dbReference>
<dbReference type="PROSITE" id="PS51831">
    <property type="entry name" value="HD"/>
    <property type="match status" value="1"/>
</dbReference>
<organism evidence="6 7">
    <name type="scientific">Prosthecodimorpha hirschii</name>
    <dbReference type="NCBI Taxonomy" id="665126"/>
    <lineage>
        <taxon>Bacteria</taxon>
        <taxon>Pseudomonadati</taxon>
        <taxon>Pseudomonadota</taxon>
        <taxon>Alphaproteobacteria</taxon>
        <taxon>Hyphomicrobiales</taxon>
        <taxon>Ancalomicrobiaceae</taxon>
        <taxon>Prosthecodimorpha</taxon>
    </lineage>
</organism>
<dbReference type="InterPro" id="IPR011006">
    <property type="entry name" value="CheY-like_superfamily"/>
</dbReference>
<proteinExistence type="predicted"/>
<dbReference type="Pfam" id="PF13487">
    <property type="entry name" value="HD_5"/>
    <property type="match status" value="1"/>
</dbReference>
<dbReference type="InterPro" id="IPR003607">
    <property type="entry name" value="HD/PDEase_dom"/>
</dbReference>
<dbReference type="InterPro" id="IPR052020">
    <property type="entry name" value="Cyclic_di-GMP/3'3'-cGAMP_PDE"/>
</dbReference>
<protein>
    <recommendedName>
        <fullName evidence="8">Transcriptional regulator</fullName>
    </recommendedName>
</protein>
<dbReference type="GO" id="GO:0000160">
    <property type="term" value="P:phosphorelay signal transduction system"/>
    <property type="evidence" value="ECO:0007669"/>
    <property type="project" value="InterPro"/>
</dbReference>
<dbReference type="Proteomes" id="UP000048984">
    <property type="component" value="Unassembled WGS sequence"/>
</dbReference>
<evidence type="ECO:0000259" key="5">
    <source>
        <dbReference type="PROSITE" id="PS51832"/>
    </source>
</evidence>
<feature type="domain" description="Response regulatory" evidence="3">
    <location>
        <begin position="40"/>
        <end position="157"/>
    </location>
</feature>
<keyword evidence="7" id="KW-1185">Reference proteome</keyword>
<feature type="region of interest" description="Disordered" evidence="2">
    <location>
        <begin position="1"/>
        <end position="32"/>
    </location>
</feature>
<keyword evidence="1" id="KW-0597">Phosphoprotein</keyword>
<dbReference type="EMBL" id="LJYW01000001">
    <property type="protein sequence ID" value="KPL52920.1"/>
    <property type="molecule type" value="Genomic_DNA"/>
</dbReference>
<dbReference type="NCBIfam" id="TIGR00277">
    <property type="entry name" value="HDIG"/>
    <property type="match status" value="1"/>
</dbReference>
<evidence type="ECO:0000259" key="3">
    <source>
        <dbReference type="PROSITE" id="PS50110"/>
    </source>
</evidence>
<gene>
    <name evidence="6" type="ORF">ABB55_12425</name>
</gene>
<dbReference type="InterPro" id="IPR006675">
    <property type="entry name" value="HDIG_dom"/>
</dbReference>
<dbReference type="PANTHER" id="PTHR45228:SF1">
    <property type="entry name" value="CYCLIC DI-GMP PHOSPHODIESTERASE TM_0186"/>
    <property type="match status" value="1"/>
</dbReference>
<comment type="caution">
    <text evidence="6">The sequence shown here is derived from an EMBL/GenBank/DDBJ whole genome shotgun (WGS) entry which is preliminary data.</text>
</comment>
<dbReference type="Pfam" id="PF00072">
    <property type="entry name" value="Response_reg"/>
    <property type="match status" value="1"/>
</dbReference>
<name>A0A0P6VNU7_9HYPH</name>
<dbReference type="InterPro" id="IPR001789">
    <property type="entry name" value="Sig_transdc_resp-reg_receiver"/>
</dbReference>
<dbReference type="InterPro" id="IPR006674">
    <property type="entry name" value="HD_domain"/>
</dbReference>
<dbReference type="PANTHER" id="PTHR45228">
    <property type="entry name" value="CYCLIC DI-GMP PHOSPHODIESTERASE TM_0186-RELATED"/>
    <property type="match status" value="1"/>
</dbReference>
<dbReference type="STRING" id="665126.ABB55_12425"/>
<evidence type="ECO:0000256" key="2">
    <source>
        <dbReference type="SAM" id="MobiDB-lite"/>
    </source>
</evidence>
<sequence length="395" mass="42767">MLAKRMFGDPKVASLPVRPAPPDRAGDGADPAQTVKDKLRVAVVDDNQTNCVLLSHMIRRLDAFQIETFNSPFDAAEAFRNNKIDIGIIDHQMPGMTGTELIRHIRAMDCCADLPLVMVTTFDQDDVRLEALQAGATDFLSKPVNAVEFRARFANIVTIRRAQIALQERADRLALEVEAATRDLCELEAEVIFRLSRAAEQRDGNTGQHTLRVAAYAREIARRLGCPNSFCQDVFLAAPMHDIGKIAIPDAILQKRGPLTEAERLVIESHTTIGSAILDGSSRPVIALAAEIAAAHHERWDGTGYPQGLAGADIPLGARIVAVADVFDALTTPRPYKAAWAPYDALEYLVRGSGQHFDPACVDALVAGFAAILTILADHVDPCPPEAGAAFDPAI</sequence>
<dbReference type="InterPro" id="IPR037522">
    <property type="entry name" value="HD_GYP_dom"/>
</dbReference>
<evidence type="ECO:0000313" key="7">
    <source>
        <dbReference type="Proteomes" id="UP000048984"/>
    </source>
</evidence>
<dbReference type="Gene3D" id="1.10.3210.10">
    <property type="entry name" value="Hypothetical protein af1432"/>
    <property type="match status" value="1"/>
</dbReference>
<evidence type="ECO:0000313" key="6">
    <source>
        <dbReference type="EMBL" id="KPL52920.1"/>
    </source>
</evidence>
<dbReference type="AlphaFoldDB" id="A0A0P6VNU7"/>
<dbReference type="GO" id="GO:0008081">
    <property type="term" value="F:phosphoric diester hydrolase activity"/>
    <property type="evidence" value="ECO:0007669"/>
    <property type="project" value="UniProtKB-ARBA"/>
</dbReference>
<dbReference type="SMART" id="SM00471">
    <property type="entry name" value="HDc"/>
    <property type="match status" value="1"/>
</dbReference>
<feature type="domain" description="HD-GYP" evidence="5">
    <location>
        <begin position="184"/>
        <end position="381"/>
    </location>
</feature>
<dbReference type="CDD" id="cd00077">
    <property type="entry name" value="HDc"/>
    <property type="match status" value="1"/>
</dbReference>
<evidence type="ECO:0000259" key="4">
    <source>
        <dbReference type="PROSITE" id="PS51831"/>
    </source>
</evidence>
<feature type="modified residue" description="4-aspartylphosphate" evidence="1">
    <location>
        <position position="90"/>
    </location>
</feature>
<dbReference type="PROSITE" id="PS51832">
    <property type="entry name" value="HD_GYP"/>
    <property type="match status" value="1"/>
</dbReference>